<keyword evidence="7 10" id="KW-0460">Magnesium</keyword>
<reference evidence="13" key="1">
    <citation type="submission" date="2019-09" db="EMBL/GenBank/DDBJ databases">
        <title>Characterisation of the sponge microbiome using genome-centric metagenomics.</title>
        <authorList>
            <person name="Engelberts J.P."/>
            <person name="Robbins S.J."/>
            <person name="De Goeij J.M."/>
            <person name="Aranda M."/>
            <person name="Bell S.C."/>
            <person name="Webster N.S."/>
        </authorList>
    </citation>
    <scope>NUCLEOTIDE SEQUENCE</scope>
    <source>
        <strain evidence="13">SB0664_bin_27</strain>
    </source>
</reference>
<dbReference type="GO" id="GO:0009113">
    <property type="term" value="P:purine nucleobase biosynthetic process"/>
    <property type="evidence" value="ECO:0007669"/>
    <property type="project" value="UniProtKB-UniRule"/>
</dbReference>
<evidence type="ECO:0000256" key="3">
    <source>
        <dbReference type="ARBA" id="ARBA00022676"/>
    </source>
</evidence>
<dbReference type="NCBIfam" id="TIGR01134">
    <property type="entry name" value="purF"/>
    <property type="match status" value="1"/>
</dbReference>
<feature type="binding site" evidence="7 11">
    <location>
        <position position="245"/>
    </location>
    <ligand>
        <name>[4Fe-4S] cluster</name>
        <dbReference type="ChEBI" id="CHEBI:49883"/>
    </ligand>
</feature>
<dbReference type="Gene3D" id="3.60.20.10">
    <property type="entry name" value="Glutamine Phosphoribosylpyrophosphate, subunit 1, domain 1"/>
    <property type="match status" value="1"/>
</dbReference>
<feature type="binding site" evidence="7 11">
    <location>
        <position position="441"/>
    </location>
    <ligand>
        <name>[4Fe-4S] cluster</name>
        <dbReference type="ChEBI" id="CHEBI:49883"/>
    </ligand>
</feature>
<organism evidence="13">
    <name type="scientific">Caldilineaceae bacterium SB0664_bin_27</name>
    <dbReference type="NCBI Taxonomy" id="2605260"/>
    <lineage>
        <taxon>Bacteria</taxon>
        <taxon>Bacillati</taxon>
        <taxon>Chloroflexota</taxon>
        <taxon>Caldilineae</taxon>
        <taxon>Caldilineales</taxon>
        <taxon>Caldilineaceae</taxon>
    </lineage>
</organism>
<comment type="cofactor">
    <cofactor evidence="7 11">
        <name>[4Fe-4S] cluster</name>
        <dbReference type="ChEBI" id="CHEBI:49883"/>
    </cofactor>
    <text evidence="7 11">Binds 1 [4Fe-4S] cluster per subunit.</text>
</comment>
<comment type="catalytic activity">
    <reaction evidence="7 8">
        <text>5-phospho-beta-D-ribosylamine + L-glutamate + diphosphate = 5-phospho-alpha-D-ribose 1-diphosphate + L-glutamine + H2O</text>
        <dbReference type="Rhea" id="RHEA:14905"/>
        <dbReference type="ChEBI" id="CHEBI:15377"/>
        <dbReference type="ChEBI" id="CHEBI:29985"/>
        <dbReference type="ChEBI" id="CHEBI:33019"/>
        <dbReference type="ChEBI" id="CHEBI:58017"/>
        <dbReference type="ChEBI" id="CHEBI:58359"/>
        <dbReference type="ChEBI" id="CHEBI:58681"/>
        <dbReference type="EC" id="2.4.2.14"/>
    </reaction>
</comment>
<dbReference type="Gene3D" id="3.40.50.2020">
    <property type="match status" value="1"/>
</dbReference>
<keyword evidence="7 11" id="KW-0408">Iron</keyword>
<dbReference type="Pfam" id="PF00156">
    <property type="entry name" value="Pribosyltran"/>
    <property type="match status" value="1"/>
</dbReference>
<feature type="binding site" evidence="7 11">
    <location>
        <position position="391"/>
    </location>
    <ligand>
        <name>[4Fe-4S] cluster</name>
        <dbReference type="ChEBI" id="CHEBI:49883"/>
    </ligand>
</feature>
<keyword evidence="4 7" id="KW-0808">Transferase</keyword>
<dbReference type="UniPathway" id="UPA00074">
    <property type="reaction ID" value="UER00124"/>
</dbReference>
<dbReference type="SUPFAM" id="SSF53271">
    <property type="entry name" value="PRTase-like"/>
    <property type="match status" value="1"/>
</dbReference>
<dbReference type="Pfam" id="PF13522">
    <property type="entry name" value="GATase_6"/>
    <property type="match status" value="1"/>
</dbReference>
<accession>A0A6B0YRM4</accession>
<comment type="similarity">
    <text evidence="2 7 8">In the C-terminal section; belongs to the purine/pyrimidine phosphoribosyltransferase family.</text>
</comment>
<evidence type="ECO:0000256" key="6">
    <source>
        <dbReference type="ARBA" id="ARBA00022962"/>
    </source>
</evidence>
<keyword evidence="3 7" id="KW-0328">Glycosyltransferase</keyword>
<evidence type="ECO:0000256" key="1">
    <source>
        <dbReference type="ARBA" id="ARBA00005209"/>
    </source>
</evidence>
<dbReference type="SUPFAM" id="SSF56235">
    <property type="entry name" value="N-terminal nucleophile aminohydrolases (Ntn hydrolases)"/>
    <property type="match status" value="1"/>
</dbReference>
<protein>
    <recommendedName>
        <fullName evidence="7">Amidophosphoribosyltransferase</fullName>
        <shortName evidence="7">ATase</shortName>
        <ecNumber evidence="7">2.4.2.14</ecNumber>
    </recommendedName>
    <alternativeName>
        <fullName evidence="7">Glutamine phosphoribosylpyrophosphate amidotransferase</fullName>
        <shortName evidence="7">GPATase</shortName>
    </alternativeName>
</protein>
<evidence type="ECO:0000256" key="5">
    <source>
        <dbReference type="ARBA" id="ARBA00022755"/>
    </source>
</evidence>
<evidence type="ECO:0000313" key="13">
    <source>
        <dbReference type="EMBL" id="MXY93754.1"/>
    </source>
</evidence>
<evidence type="ECO:0000256" key="9">
    <source>
        <dbReference type="PIRSR" id="PIRSR000485-1"/>
    </source>
</evidence>
<evidence type="ECO:0000256" key="7">
    <source>
        <dbReference type="HAMAP-Rule" id="MF_01931"/>
    </source>
</evidence>
<feature type="binding site" evidence="7 10">
    <location>
        <position position="355"/>
    </location>
    <ligand>
        <name>Mg(2+)</name>
        <dbReference type="ChEBI" id="CHEBI:18420"/>
    </ligand>
</feature>
<feature type="binding site" evidence="7 10">
    <location>
        <position position="292"/>
    </location>
    <ligand>
        <name>Mg(2+)</name>
        <dbReference type="ChEBI" id="CHEBI:18420"/>
    </ligand>
</feature>
<dbReference type="InterPro" id="IPR029055">
    <property type="entry name" value="Ntn_hydrolases_N"/>
</dbReference>
<dbReference type="GO" id="GO:0000287">
    <property type="term" value="F:magnesium ion binding"/>
    <property type="evidence" value="ECO:0007669"/>
    <property type="project" value="UniProtKB-UniRule"/>
</dbReference>
<keyword evidence="6 7" id="KW-0315">Glutamine amidotransferase</keyword>
<dbReference type="CDD" id="cd06223">
    <property type="entry name" value="PRTases_typeI"/>
    <property type="match status" value="1"/>
</dbReference>
<dbReference type="PANTHER" id="PTHR11907">
    <property type="entry name" value="AMIDOPHOSPHORIBOSYLTRANSFERASE"/>
    <property type="match status" value="1"/>
</dbReference>
<dbReference type="InterPro" id="IPR000836">
    <property type="entry name" value="PRTase_dom"/>
</dbReference>
<evidence type="ECO:0000256" key="4">
    <source>
        <dbReference type="ARBA" id="ARBA00022679"/>
    </source>
</evidence>
<dbReference type="InterPro" id="IPR035584">
    <property type="entry name" value="PurF_N"/>
</dbReference>
<dbReference type="GO" id="GO:0004044">
    <property type="term" value="F:amidophosphoribosyltransferase activity"/>
    <property type="evidence" value="ECO:0007669"/>
    <property type="project" value="UniProtKB-UniRule"/>
</dbReference>
<sequence length="474" mass="51819">MPPFDSPREACGVFGISAPGIDIARLAYFAIYALQHRGQEAAGIATCDGKTAHIHKGLGLVSQVFNEDNLHHLKGHLGIGHTRYSTTGSPRLNNTQPYILETLDGPLAIGHNGNLVNAPKLRRELLERGVGLSTSTDSELIIHLLAGARGTWLQRIRQMMTIAEGAYSLTILTRDAIYGVRDPWGLRPLVLGEFENGMVIASESCAFATIGGRAVQEIEPGEIVRIDQNGYEIVQGVPAEKAAFCTFEQIYFARPDSTLGGRLVHRVRQALGRQLAREAPAEADIVVPVPDSGTPHAIGFAQESGIDYSEGLIKSRYIGRTFIQPTDRQRKVGVSMKFNPLPENLRGQRVVLVDDSIVRGNTSGPLVQLLRDAGAAEVHMRVACPPIRFPCFMGVDMASQSELIAAQKDLEEIKDYIGVDSLYYLSVDGMMDTLRAQDGYCNACFTGDYPFETPLLEMELELKEKERFAGVLGN</sequence>
<dbReference type="AlphaFoldDB" id="A0A6B0YRM4"/>
<evidence type="ECO:0000256" key="8">
    <source>
        <dbReference type="PIRNR" id="PIRNR000485"/>
    </source>
</evidence>
<dbReference type="HAMAP" id="MF_01931">
    <property type="entry name" value="PurF"/>
    <property type="match status" value="1"/>
</dbReference>
<comment type="cofactor">
    <cofactor evidence="7 10">
        <name>Mg(2+)</name>
        <dbReference type="ChEBI" id="CHEBI:18420"/>
    </cofactor>
    <text evidence="7 10">Binds 1 Mg(2+) ion per subunit.</text>
</comment>
<dbReference type="PIRSF" id="PIRSF000485">
    <property type="entry name" value="Amd_phspho_trans"/>
    <property type="match status" value="1"/>
</dbReference>
<comment type="function">
    <text evidence="7">Catalyzes the formation of phosphoribosylamine from phosphoribosylpyrophosphate (PRPP) and glutamine.</text>
</comment>
<comment type="pathway">
    <text evidence="1 7 8">Purine metabolism; IMP biosynthesis via de novo pathway; N(1)-(5-phospho-D-ribosyl)glycinamide from 5-phospho-alpha-D-ribose 1-diphosphate: step 1/2.</text>
</comment>
<dbReference type="InterPro" id="IPR029057">
    <property type="entry name" value="PRTase-like"/>
</dbReference>
<feature type="active site" description="Nucleophile" evidence="7 9">
    <location>
        <position position="11"/>
    </location>
</feature>
<dbReference type="EC" id="2.4.2.14" evidence="7"/>
<feature type="binding site" evidence="7 10">
    <location>
        <position position="354"/>
    </location>
    <ligand>
        <name>Mg(2+)</name>
        <dbReference type="ChEBI" id="CHEBI:18420"/>
    </ligand>
</feature>
<keyword evidence="5 7" id="KW-0658">Purine biosynthesis</keyword>
<dbReference type="InterPro" id="IPR017932">
    <property type="entry name" value="GATase_2_dom"/>
</dbReference>
<proteinExistence type="inferred from homology"/>
<dbReference type="PROSITE" id="PS51278">
    <property type="entry name" value="GATASE_TYPE_2"/>
    <property type="match status" value="1"/>
</dbReference>
<dbReference type="EMBL" id="VXRG01000083">
    <property type="protein sequence ID" value="MXY93754.1"/>
    <property type="molecule type" value="Genomic_DNA"/>
</dbReference>
<feature type="binding site" evidence="7 11">
    <location>
        <position position="444"/>
    </location>
    <ligand>
        <name>[4Fe-4S] cluster</name>
        <dbReference type="ChEBI" id="CHEBI:49883"/>
    </ligand>
</feature>
<dbReference type="InterPro" id="IPR005854">
    <property type="entry name" value="PurF"/>
</dbReference>
<evidence type="ECO:0000256" key="10">
    <source>
        <dbReference type="PIRSR" id="PIRSR000485-2"/>
    </source>
</evidence>
<dbReference type="CDD" id="cd00715">
    <property type="entry name" value="GPATase_N"/>
    <property type="match status" value="1"/>
</dbReference>
<evidence type="ECO:0000256" key="11">
    <source>
        <dbReference type="PIRSR" id="PIRSR000485-3"/>
    </source>
</evidence>
<keyword evidence="7" id="KW-0004">4Fe-4S</keyword>
<evidence type="ECO:0000259" key="12">
    <source>
        <dbReference type="PROSITE" id="PS51278"/>
    </source>
</evidence>
<keyword evidence="7 10" id="KW-0479">Metal-binding</keyword>
<evidence type="ECO:0000256" key="2">
    <source>
        <dbReference type="ARBA" id="ARBA00010138"/>
    </source>
</evidence>
<comment type="caution">
    <text evidence="13">The sequence shown here is derived from an EMBL/GenBank/DDBJ whole genome shotgun (WGS) entry which is preliminary data.</text>
</comment>
<dbReference type="GO" id="GO:0006189">
    <property type="term" value="P:'de novo' IMP biosynthetic process"/>
    <property type="evidence" value="ECO:0007669"/>
    <property type="project" value="UniProtKB-UniRule"/>
</dbReference>
<gene>
    <name evidence="7 13" type="primary">purF</name>
    <name evidence="13" type="ORF">F4Y42_09930</name>
</gene>
<dbReference type="GO" id="GO:0051539">
    <property type="term" value="F:4 iron, 4 sulfur cluster binding"/>
    <property type="evidence" value="ECO:0007669"/>
    <property type="project" value="UniProtKB-KW"/>
</dbReference>
<keyword evidence="7 11" id="KW-0411">Iron-sulfur</keyword>
<feature type="domain" description="Glutamine amidotransferase type-2" evidence="12">
    <location>
        <begin position="11"/>
        <end position="229"/>
    </location>
</feature>
<name>A0A6B0YRM4_9CHLR</name>